<name>A0A8S4N7E6_OWEFU</name>
<evidence type="ECO:0000313" key="3">
    <source>
        <dbReference type="EMBL" id="CAH1776902.1"/>
    </source>
</evidence>
<keyword evidence="1" id="KW-1133">Transmembrane helix</keyword>
<dbReference type="AlphaFoldDB" id="A0A8S4N7E6"/>
<gene>
    <name evidence="3" type="ORF">OFUS_LOCUS4031</name>
</gene>
<evidence type="ECO:0000256" key="1">
    <source>
        <dbReference type="SAM" id="Phobius"/>
    </source>
</evidence>
<feature type="chain" id="PRO_5035785861" evidence="2">
    <location>
        <begin position="16"/>
        <end position="191"/>
    </location>
</feature>
<keyword evidence="1" id="KW-0472">Membrane</keyword>
<comment type="caution">
    <text evidence="3">The sequence shown here is derived from an EMBL/GenBank/DDBJ whole genome shotgun (WGS) entry which is preliminary data.</text>
</comment>
<feature type="signal peptide" evidence="2">
    <location>
        <begin position="1"/>
        <end position="15"/>
    </location>
</feature>
<feature type="transmembrane region" description="Helical" evidence="1">
    <location>
        <begin position="153"/>
        <end position="173"/>
    </location>
</feature>
<proteinExistence type="predicted"/>
<evidence type="ECO:0000313" key="4">
    <source>
        <dbReference type="Proteomes" id="UP000749559"/>
    </source>
</evidence>
<organism evidence="3 4">
    <name type="scientific">Owenia fusiformis</name>
    <name type="common">Polychaete worm</name>
    <dbReference type="NCBI Taxonomy" id="6347"/>
    <lineage>
        <taxon>Eukaryota</taxon>
        <taxon>Metazoa</taxon>
        <taxon>Spiralia</taxon>
        <taxon>Lophotrochozoa</taxon>
        <taxon>Annelida</taxon>
        <taxon>Polychaeta</taxon>
        <taxon>Sedentaria</taxon>
        <taxon>Canalipalpata</taxon>
        <taxon>Sabellida</taxon>
        <taxon>Oweniida</taxon>
        <taxon>Oweniidae</taxon>
        <taxon>Owenia</taxon>
    </lineage>
</organism>
<reference evidence="3" key="1">
    <citation type="submission" date="2022-03" db="EMBL/GenBank/DDBJ databases">
        <authorList>
            <person name="Martin C."/>
        </authorList>
    </citation>
    <scope>NUCLEOTIDE SEQUENCE</scope>
</reference>
<evidence type="ECO:0000256" key="2">
    <source>
        <dbReference type="SAM" id="SignalP"/>
    </source>
</evidence>
<accession>A0A8S4N7E6</accession>
<protein>
    <submittedName>
        <fullName evidence="3">Uncharacterized protein</fullName>
    </submittedName>
</protein>
<keyword evidence="1" id="KW-0812">Transmembrane</keyword>
<dbReference type="Proteomes" id="UP000749559">
    <property type="component" value="Unassembled WGS sequence"/>
</dbReference>
<dbReference type="EMBL" id="CAIIXF020000002">
    <property type="protein sequence ID" value="CAH1776902.1"/>
    <property type="molecule type" value="Genomic_DNA"/>
</dbReference>
<keyword evidence="2" id="KW-0732">Signal</keyword>
<sequence length="191" mass="22259">MHMCLMIVMFGQVLSGCKRLACEEDKAIAELTLKCQEHNTIRVIRVKNIAERTCKGVKICEVQIQYPRNLKSKCDYRTECPFEKVTEEDGHYRQCKTYDEDGHIIWHKTTSQEVCYSCNPLPTTEIPTGSTSYNPRKIEETTDCARYDNTINILLYMCVSGIVFLLGGFMIMCRRFRKRIRQIEMDHAESH</sequence>
<keyword evidence="4" id="KW-1185">Reference proteome</keyword>